<comment type="similarity">
    <text evidence="2">Belongs to the purine nucleoside phosphorylase YfiH/LACC1 family.</text>
</comment>
<evidence type="ECO:0000256" key="4">
    <source>
        <dbReference type="ARBA" id="ARBA00022723"/>
    </source>
</evidence>
<dbReference type="InterPro" id="IPR003730">
    <property type="entry name" value="Cu_polyphenol_OxRdtase"/>
</dbReference>
<dbReference type="SUPFAM" id="SSF64438">
    <property type="entry name" value="CNF1/YfiH-like putative cysteine hydrolases"/>
    <property type="match status" value="1"/>
</dbReference>
<keyword evidence="3" id="KW-0808">Transferase</keyword>
<dbReference type="PANTHER" id="PTHR30616">
    <property type="entry name" value="UNCHARACTERIZED PROTEIN YFIH"/>
    <property type="match status" value="1"/>
</dbReference>
<dbReference type="GO" id="GO:0017061">
    <property type="term" value="F:S-methyl-5-thioadenosine phosphorylase activity"/>
    <property type="evidence" value="ECO:0007669"/>
    <property type="project" value="UniProtKB-EC"/>
</dbReference>
<evidence type="ECO:0000256" key="5">
    <source>
        <dbReference type="ARBA" id="ARBA00022801"/>
    </source>
</evidence>
<evidence type="ECO:0000313" key="10">
    <source>
        <dbReference type="EMBL" id="OGK31704.1"/>
    </source>
</evidence>
<keyword evidence="6" id="KW-0862">Zinc</keyword>
<dbReference type="InterPro" id="IPR038371">
    <property type="entry name" value="Cu_polyphenol_OxRdtase_sf"/>
</dbReference>
<organism evidence="10 11">
    <name type="scientific">Candidatus Roizmanbacteria bacterium RIFCSPHIGHO2_02_FULL_43_11</name>
    <dbReference type="NCBI Taxonomy" id="1802043"/>
    <lineage>
        <taxon>Bacteria</taxon>
        <taxon>Candidatus Roizmaniibacteriota</taxon>
    </lineage>
</organism>
<sequence length="238" mass="27003">MTIYNDSLKSYTSTLLPKGFLLHGFGTKALSDFPQHIPHKLWISMNQVHETHIQHINTLPDNVGTLQLDQSDGVSTFLRDVLLTVKTGDCIAALYYDRKTQLIAISHQGWKGVLAHMSEKMIEHMRNLGSDPSDINVIMGPSIGHCCNRFSKPELRLFMEEFPADADRIIIPYADGEHLDTRTLTYLQCIKAGIQEKNFDTFSCCTKCMSDTFWSHRGGTYQSTDVNRVGWNFIMKIS</sequence>
<accession>A0A1F7HKV9</accession>
<comment type="caution">
    <text evidence="10">The sequence shown here is derived from an EMBL/GenBank/DDBJ whole genome shotgun (WGS) entry which is preliminary data.</text>
</comment>
<dbReference type="GO" id="GO:0005507">
    <property type="term" value="F:copper ion binding"/>
    <property type="evidence" value="ECO:0007669"/>
    <property type="project" value="TreeGrafter"/>
</dbReference>
<dbReference type="PANTHER" id="PTHR30616:SF2">
    <property type="entry name" value="PURINE NUCLEOSIDE PHOSPHORYLASE LACC1"/>
    <property type="match status" value="1"/>
</dbReference>
<dbReference type="EMBL" id="MFZT01000010">
    <property type="protein sequence ID" value="OGK31704.1"/>
    <property type="molecule type" value="Genomic_DNA"/>
</dbReference>
<comment type="catalytic activity">
    <reaction evidence="8">
        <text>adenosine + phosphate = alpha-D-ribose 1-phosphate + adenine</text>
        <dbReference type="Rhea" id="RHEA:27642"/>
        <dbReference type="ChEBI" id="CHEBI:16335"/>
        <dbReference type="ChEBI" id="CHEBI:16708"/>
        <dbReference type="ChEBI" id="CHEBI:43474"/>
        <dbReference type="ChEBI" id="CHEBI:57720"/>
        <dbReference type="EC" id="2.4.2.1"/>
    </reaction>
    <physiologicalReaction direction="left-to-right" evidence="8">
        <dbReference type="Rhea" id="RHEA:27643"/>
    </physiologicalReaction>
</comment>
<evidence type="ECO:0000256" key="7">
    <source>
        <dbReference type="ARBA" id="ARBA00047989"/>
    </source>
</evidence>
<evidence type="ECO:0000256" key="6">
    <source>
        <dbReference type="ARBA" id="ARBA00022833"/>
    </source>
</evidence>
<comment type="catalytic activity">
    <reaction evidence="7">
        <text>adenosine + H2O + H(+) = inosine + NH4(+)</text>
        <dbReference type="Rhea" id="RHEA:24408"/>
        <dbReference type="ChEBI" id="CHEBI:15377"/>
        <dbReference type="ChEBI" id="CHEBI:15378"/>
        <dbReference type="ChEBI" id="CHEBI:16335"/>
        <dbReference type="ChEBI" id="CHEBI:17596"/>
        <dbReference type="ChEBI" id="CHEBI:28938"/>
        <dbReference type="EC" id="3.5.4.4"/>
    </reaction>
    <physiologicalReaction direction="left-to-right" evidence="7">
        <dbReference type="Rhea" id="RHEA:24409"/>
    </physiologicalReaction>
</comment>
<dbReference type="InterPro" id="IPR011324">
    <property type="entry name" value="Cytotoxic_necrot_fac-like_cat"/>
</dbReference>
<dbReference type="Proteomes" id="UP000178098">
    <property type="component" value="Unassembled WGS sequence"/>
</dbReference>
<name>A0A1F7HKV9_9BACT</name>
<dbReference type="AlphaFoldDB" id="A0A1F7HKV9"/>
<protein>
    <recommendedName>
        <fullName evidence="12">Purine nucleoside phosphorylase</fullName>
    </recommendedName>
</protein>
<evidence type="ECO:0000256" key="1">
    <source>
        <dbReference type="ARBA" id="ARBA00000553"/>
    </source>
</evidence>
<keyword evidence="5" id="KW-0378">Hydrolase</keyword>
<dbReference type="Pfam" id="PF02578">
    <property type="entry name" value="Cu-oxidase_4"/>
    <property type="match status" value="1"/>
</dbReference>
<dbReference type="GO" id="GO:0016787">
    <property type="term" value="F:hydrolase activity"/>
    <property type="evidence" value="ECO:0007669"/>
    <property type="project" value="UniProtKB-KW"/>
</dbReference>
<keyword evidence="4" id="KW-0479">Metal-binding</keyword>
<evidence type="ECO:0000256" key="2">
    <source>
        <dbReference type="ARBA" id="ARBA00007353"/>
    </source>
</evidence>
<dbReference type="CDD" id="cd16833">
    <property type="entry name" value="YfiH"/>
    <property type="match status" value="1"/>
</dbReference>
<evidence type="ECO:0008006" key="12">
    <source>
        <dbReference type="Google" id="ProtNLM"/>
    </source>
</evidence>
<proteinExistence type="inferred from homology"/>
<gene>
    <name evidence="10" type="ORF">A3D08_00550</name>
</gene>
<comment type="catalytic activity">
    <reaction evidence="9">
        <text>S-methyl-5'-thioadenosine + phosphate = 5-(methylsulfanyl)-alpha-D-ribose 1-phosphate + adenine</text>
        <dbReference type="Rhea" id="RHEA:11852"/>
        <dbReference type="ChEBI" id="CHEBI:16708"/>
        <dbReference type="ChEBI" id="CHEBI:17509"/>
        <dbReference type="ChEBI" id="CHEBI:43474"/>
        <dbReference type="ChEBI" id="CHEBI:58533"/>
        <dbReference type="EC" id="2.4.2.28"/>
    </reaction>
    <physiologicalReaction direction="left-to-right" evidence="9">
        <dbReference type="Rhea" id="RHEA:11853"/>
    </physiologicalReaction>
</comment>
<dbReference type="Gene3D" id="3.60.140.10">
    <property type="entry name" value="CNF1/YfiH-like putative cysteine hydrolases"/>
    <property type="match status" value="1"/>
</dbReference>
<evidence type="ECO:0000256" key="8">
    <source>
        <dbReference type="ARBA" id="ARBA00048968"/>
    </source>
</evidence>
<evidence type="ECO:0000256" key="3">
    <source>
        <dbReference type="ARBA" id="ARBA00022679"/>
    </source>
</evidence>
<evidence type="ECO:0000313" key="11">
    <source>
        <dbReference type="Proteomes" id="UP000178098"/>
    </source>
</evidence>
<comment type="catalytic activity">
    <reaction evidence="1">
        <text>inosine + phosphate = alpha-D-ribose 1-phosphate + hypoxanthine</text>
        <dbReference type="Rhea" id="RHEA:27646"/>
        <dbReference type="ChEBI" id="CHEBI:17368"/>
        <dbReference type="ChEBI" id="CHEBI:17596"/>
        <dbReference type="ChEBI" id="CHEBI:43474"/>
        <dbReference type="ChEBI" id="CHEBI:57720"/>
        <dbReference type="EC" id="2.4.2.1"/>
    </reaction>
    <physiologicalReaction direction="left-to-right" evidence="1">
        <dbReference type="Rhea" id="RHEA:27647"/>
    </physiologicalReaction>
</comment>
<evidence type="ECO:0000256" key="9">
    <source>
        <dbReference type="ARBA" id="ARBA00049893"/>
    </source>
</evidence>
<reference evidence="10 11" key="1">
    <citation type="journal article" date="2016" name="Nat. Commun.">
        <title>Thousands of microbial genomes shed light on interconnected biogeochemical processes in an aquifer system.</title>
        <authorList>
            <person name="Anantharaman K."/>
            <person name="Brown C.T."/>
            <person name="Hug L.A."/>
            <person name="Sharon I."/>
            <person name="Castelle C.J."/>
            <person name="Probst A.J."/>
            <person name="Thomas B.C."/>
            <person name="Singh A."/>
            <person name="Wilkins M.J."/>
            <person name="Karaoz U."/>
            <person name="Brodie E.L."/>
            <person name="Williams K.H."/>
            <person name="Hubbard S.S."/>
            <person name="Banfield J.F."/>
        </authorList>
    </citation>
    <scope>NUCLEOTIDE SEQUENCE [LARGE SCALE GENOMIC DNA]</scope>
</reference>